<dbReference type="RefSeq" id="XP_020047731.1">
    <property type="nucleotide sequence ID" value="XM_020194501.1"/>
</dbReference>
<keyword evidence="10" id="KW-0274">FAD</keyword>
<evidence type="ECO:0000256" key="3">
    <source>
        <dbReference type="ARBA" id="ARBA00006278"/>
    </source>
</evidence>
<feature type="domain" description="FAD-binding FR-type" evidence="21">
    <location>
        <begin position="309"/>
        <end position="428"/>
    </location>
</feature>
<feature type="transmembrane region" description="Helical" evidence="20">
    <location>
        <begin position="199"/>
        <end position="220"/>
    </location>
</feature>
<evidence type="ECO:0000256" key="12">
    <source>
        <dbReference type="ARBA" id="ARBA00022982"/>
    </source>
</evidence>
<dbReference type="InterPro" id="IPR017938">
    <property type="entry name" value="Riboflavin_synthase-like_b-brl"/>
</dbReference>
<dbReference type="InParanoid" id="A0A1D2VIE4"/>
<keyword evidence="9 20" id="KW-0812">Transmembrane</keyword>
<sequence length="607" mass="69980">MSIKDKLEKYVIKTCAAQNVSYTNEELQAAYRNATHYLVDMTEVENYNVSEDYFYSPIYHDPKYVKRSFESYKVLYDNNYYSWLYGIGSVAYWAGVLALCSIFHWSKVLFPNFVARCTGPISRAWRATVVIPAALDRNHLGSKYLFGKFDIGLVPTRFESLVILGFYAIELAINVAHIYPISGGNTIRTTRALEIYDLIGIRSGVLAVWIFPLVMLFAGRNNFLISITGINQASFSAYHRWIARAFTILAFIHSWAFMGMEIIYHDVKLAGYAFIALVHFIFGIFCLTGLWLHCWKLRSYHEWEFCAAAIWCFDRFVRIVRCLAFGVPKGNCRIIGEDTIKVILPKPKYWKAFPGAFCYIYFFRPARWWESHPFTIVESDGDEQNIIFYIKVKEGITLYIYNYLMKQPDHSANIRVTVEGPYGRQQPTRKYSKVLLIAGGNGIPGPYTHALDLVSHTLNKQIRLYWTIREWKNLEWFYDELAKLGHYKDKCEVYIYCTRGGDMPNFGSSGCSSEAGSISKTSKEKTIMPMNTQQKISNVEALSYIRFENGRPDLKHILGEEIETAAGSIAVMSCGHPKMCDELRSNVARMTLKSDKRIDYFEENQLW</sequence>
<keyword evidence="16" id="KW-0406">Ion transport</keyword>
<evidence type="ECO:0000256" key="7">
    <source>
        <dbReference type="ARBA" id="ARBA00022617"/>
    </source>
</evidence>
<keyword evidence="17 20" id="KW-0472">Membrane</keyword>
<dbReference type="InterPro" id="IPR039261">
    <property type="entry name" value="FNR_nucleotide-bd"/>
</dbReference>
<protein>
    <recommendedName>
        <fullName evidence="4">ferric-chelate reductase (NADPH)</fullName>
        <ecNumber evidence="4">1.16.1.9</ecNumber>
    </recommendedName>
</protein>
<evidence type="ECO:0000256" key="15">
    <source>
        <dbReference type="ARBA" id="ARBA00023004"/>
    </source>
</evidence>
<evidence type="ECO:0000256" key="6">
    <source>
        <dbReference type="ARBA" id="ARBA00022475"/>
    </source>
</evidence>
<keyword evidence="14" id="KW-0560">Oxidoreductase</keyword>
<evidence type="ECO:0000313" key="23">
    <source>
        <dbReference type="Proteomes" id="UP000095038"/>
    </source>
</evidence>
<dbReference type="InterPro" id="IPR013130">
    <property type="entry name" value="Fe3_Rdtase_TM_dom"/>
</dbReference>
<dbReference type="InterPro" id="IPR013112">
    <property type="entry name" value="FAD-bd_8"/>
</dbReference>
<evidence type="ECO:0000256" key="19">
    <source>
        <dbReference type="ARBA" id="ARBA00048483"/>
    </source>
</evidence>
<accession>A0A1D2VIE4</accession>
<evidence type="ECO:0000256" key="16">
    <source>
        <dbReference type="ARBA" id="ARBA00023065"/>
    </source>
</evidence>
<evidence type="ECO:0000256" key="10">
    <source>
        <dbReference type="ARBA" id="ARBA00022827"/>
    </source>
</evidence>
<gene>
    <name evidence="22" type="ORF">ASCRUDRAFT_80515</name>
</gene>
<evidence type="ECO:0000259" key="21">
    <source>
        <dbReference type="PROSITE" id="PS51384"/>
    </source>
</evidence>
<dbReference type="InterPro" id="IPR017927">
    <property type="entry name" value="FAD-bd_FR_type"/>
</dbReference>
<evidence type="ECO:0000256" key="4">
    <source>
        <dbReference type="ARBA" id="ARBA00012668"/>
    </source>
</evidence>
<keyword evidence="15" id="KW-0408">Iron</keyword>
<evidence type="ECO:0000256" key="11">
    <source>
        <dbReference type="ARBA" id="ARBA00022857"/>
    </source>
</evidence>
<evidence type="ECO:0000256" key="8">
    <source>
        <dbReference type="ARBA" id="ARBA00022630"/>
    </source>
</evidence>
<dbReference type="InterPro" id="IPR051410">
    <property type="entry name" value="Ferric/Cupric_Reductase"/>
</dbReference>
<dbReference type="FunCoup" id="A0A1D2VIE4">
    <property type="interactions" value="379"/>
</dbReference>
<dbReference type="SUPFAM" id="SSF52343">
    <property type="entry name" value="Ferredoxin reductase-like, C-terminal NADP-linked domain"/>
    <property type="match status" value="1"/>
</dbReference>
<evidence type="ECO:0000313" key="22">
    <source>
        <dbReference type="EMBL" id="ODV61424.1"/>
    </source>
</evidence>
<evidence type="ECO:0000256" key="18">
    <source>
        <dbReference type="ARBA" id="ARBA00023180"/>
    </source>
</evidence>
<name>A0A1D2VIE4_9ASCO</name>
<evidence type="ECO:0000256" key="1">
    <source>
        <dbReference type="ARBA" id="ARBA00001974"/>
    </source>
</evidence>
<keyword evidence="7" id="KW-0479">Metal-binding</keyword>
<comment type="catalytic activity">
    <reaction evidence="19">
        <text>2 a Fe(II)-siderophore + NADP(+) + H(+) = 2 a Fe(III)-siderophore + NADPH</text>
        <dbReference type="Rhea" id="RHEA:28795"/>
        <dbReference type="Rhea" id="RHEA-COMP:11342"/>
        <dbReference type="Rhea" id="RHEA-COMP:11344"/>
        <dbReference type="ChEBI" id="CHEBI:15378"/>
        <dbReference type="ChEBI" id="CHEBI:29033"/>
        <dbReference type="ChEBI" id="CHEBI:29034"/>
        <dbReference type="ChEBI" id="CHEBI:57783"/>
        <dbReference type="ChEBI" id="CHEBI:58349"/>
        <dbReference type="EC" id="1.16.1.9"/>
    </reaction>
</comment>
<keyword evidence="13 20" id="KW-1133">Transmembrane helix</keyword>
<dbReference type="EMBL" id="KV454479">
    <property type="protein sequence ID" value="ODV61424.1"/>
    <property type="molecule type" value="Genomic_DNA"/>
</dbReference>
<dbReference type="SUPFAM" id="SSF63380">
    <property type="entry name" value="Riboflavin synthase domain-like"/>
    <property type="match status" value="1"/>
</dbReference>
<keyword evidence="12" id="KW-0249">Electron transport</keyword>
<dbReference type="PANTHER" id="PTHR32361:SF9">
    <property type="entry name" value="FERRIC REDUCTASE TRANSMEMBRANE COMPONENT 3-RELATED"/>
    <property type="match status" value="1"/>
</dbReference>
<dbReference type="GO" id="GO:0015677">
    <property type="term" value="P:copper ion import"/>
    <property type="evidence" value="ECO:0007669"/>
    <property type="project" value="TreeGrafter"/>
</dbReference>
<dbReference type="GO" id="GO:0052851">
    <property type="term" value="F:ferric-chelate reductase (NADPH) activity"/>
    <property type="evidence" value="ECO:0007669"/>
    <property type="project" value="UniProtKB-EC"/>
</dbReference>
<evidence type="ECO:0000256" key="14">
    <source>
        <dbReference type="ARBA" id="ARBA00023002"/>
    </source>
</evidence>
<keyword evidence="7" id="KW-0349">Heme</keyword>
<dbReference type="AlphaFoldDB" id="A0A1D2VIE4"/>
<organism evidence="22 23">
    <name type="scientific">Ascoidea rubescens DSM 1968</name>
    <dbReference type="NCBI Taxonomy" id="1344418"/>
    <lineage>
        <taxon>Eukaryota</taxon>
        <taxon>Fungi</taxon>
        <taxon>Dikarya</taxon>
        <taxon>Ascomycota</taxon>
        <taxon>Saccharomycotina</taxon>
        <taxon>Saccharomycetes</taxon>
        <taxon>Ascoideaceae</taxon>
        <taxon>Ascoidea</taxon>
    </lineage>
</organism>
<evidence type="ECO:0000256" key="5">
    <source>
        <dbReference type="ARBA" id="ARBA00022448"/>
    </source>
</evidence>
<dbReference type="GO" id="GO:0006826">
    <property type="term" value="P:iron ion transport"/>
    <property type="evidence" value="ECO:0007669"/>
    <property type="project" value="TreeGrafter"/>
</dbReference>
<dbReference type="EC" id="1.16.1.9" evidence="4"/>
<feature type="transmembrane region" description="Helical" evidence="20">
    <location>
        <begin position="83"/>
        <end position="106"/>
    </location>
</feature>
<keyword evidence="11" id="KW-0521">NADP</keyword>
<dbReference type="Gene3D" id="3.40.50.80">
    <property type="entry name" value="Nucleotide-binding domain of ferredoxin-NADP reductase (FNR) module"/>
    <property type="match status" value="1"/>
</dbReference>
<comment type="subcellular location">
    <subcellularLocation>
        <location evidence="2">Cell membrane</location>
        <topology evidence="2">Multi-pass membrane protein</topology>
    </subcellularLocation>
</comment>
<evidence type="ECO:0000256" key="9">
    <source>
        <dbReference type="ARBA" id="ARBA00022692"/>
    </source>
</evidence>
<evidence type="ECO:0000256" key="2">
    <source>
        <dbReference type="ARBA" id="ARBA00004651"/>
    </source>
</evidence>
<keyword evidence="23" id="KW-1185">Reference proteome</keyword>
<comment type="cofactor">
    <cofactor evidence="1">
        <name>FAD</name>
        <dbReference type="ChEBI" id="CHEBI:57692"/>
    </cofactor>
</comment>
<feature type="transmembrane region" description="Helical" evidence="20">
    <location>
        <begin position="241"/>
        <end position="264"/>
    </location>
</feature>
<reference evidence="23" key="1">
    <citation type="submission" date="2016-05" db="EMBL/GenBank/DDBJ databases">
        <title>Comparative genomics of biotechnologically important yeasts.</title>
        <authorList>
            <consortium name="DOE Joint Genome Institute"/>
            <person name="Riley R."/>
            <person name="Haridas S."/>
            <person name="Wolfe K.H."/>
            <person name="Lopes M.R."/>
            <person name="Hittinger C.T."/>
            <person name="Goker M."/>
            <person name="Salamov A."/>
            <person name="Wisecaver J."/>
            <person name="Long T.M."/>
            <person name="Aerts A.L."/>
            <person name="Barry K."/>
            <person name="Choi C."/>
            <person name="Clum A."/>
            <person name="Coughlan A.Y."/>
            <person name="Deshpande S."/>
            <person name="Douglass A.P."/>
            <person name="Hanson S.J."/>
            <person name="Klenk H.-P."/>
            <person name="Labutti K."/>
            <person name="Lapidus A."/>
            <person name="Lindquist E."/>
            <person name="Lipzen A."/>
            <person name="Meier-Kolthoff J.P."/>
            <person name="Ohm R.A."/>
            <person name="Otillar R.P."/>
            <person name="Pangilinan J."/>
            <person name="Peng Y."/>
            <person name="Rokas A."/>
            <person name="Rosa C.A."/>
            <person name="Scheuner C."/>
            <person name="Sibirny A.A."/>
            <person name="Slot J.C."/>
            <person name="Stielow J.B."/>
            <person name="Sun H."/>
            <person name="Kurtzman C.P."/>
            <person name="Blackwell M."/>
            <person name="Grigoriev I.V."/>
            <person name="Jeffries T.W."/>
        </authorList>
    </citation>
    <scope>NUCLEOTIDE SEQUENCE [LARGE SCALE GENOMIC DNA]</scope>
    <source>
        <strain evidence="23">DSM 1968</strain>
    </source>
</reference>
<dbReference type="Proteomes" id="UP000095038">
    <property type="component" value="Unassembled WGS sequence"/>
</dbReference>
<feature type="transmembrane region" description="Helical" evidence="20">
    <location>
        <begin position="161"/>
        <end position="179"/>
    </location>
</feature>
<dbReference type="STRING" id="1344418.A0A1D2VIE4"/>
<dbReference type="CDD" id="cd06186">
    <property type="entry name" value="NOX_Duox_like_FAD_NADP"/>
    <property type="match status" value="1"/>
</dbReference>
<evidence type="ECO:0000256" key="20">
    <source>
        <dbReference type="SAM" id="Phobius"/>
    </source>
</evidence>
<dbReference type="SFLD" id="SFLDS00052">
    <property type="entry name" value="Ferric_Reductase_Domain"/>
    <property type="match status" value="1"/>
</dbReference>
<evidence type="ECO:0000256" key="17">
    <source>
        <dbReference type="ARBA" id="ARBA00023136"/>
    </source>
</evidence>
<dbReference type="PROSITE" id="PS51384">
    <property type="entry name" value="FAD_FR"/>
    <property type="match status" value="1"/>
</dbReference>
<dbReference type="InterPro" id="IPR013121">
    <property type="entry name" value="Fe_red_NAD-bd_6"/>
</dbReference>
<dbReference type="Pfam" id="PF08030">
    <property type="entry name" value="NAD_binding_6"/>
    <property type="match status" value="1"/>
</dbReference>
<evidence type="ECO:0000256" key="13">
    <source>
        <dbReference type="ARBA" id="ARBA00022989"/>
    </source>
</evidence>
<dbReference type="OrthoDB" id="167398at2759"/>
<keyword evidence="6" id="KW-1003">Cell membrane</keyword>
<dbReference type="Pfam" id="PF01794">
    <property type="entry name" value="Ferric_reduct"/>
    <property type="match status" value="1"/>
</dbReference>
<dbReference type="GO" id="GO:0005886">
    <property type="term" value="C:plasma membrane"/>
    <property type="evidence" value="ECO:0007669"/>
    <property type="project" value="UniProtKB-SubCell"/>
</dbReference>
<dbReference type="GO" id="GO:0006879">
    <property type="term" value="P:intracellular iron ion homeostasis"/>
    <property type="evidence" value="ECO:0007669"/>
    <property type="project" value="TreeGrafter"/>
</dbReference>
<keyword evidence="8" id="KW-0285">Flavoprotein</keyword>
<dbReference type="GeneID" id="30968137"/>
<comment type="similarity">
    <text evidence="3">Belongs to the ferric reductase (FRE) family.</text>
</comment>
<keyword evidence="5" id="KW-0813">Transport</keyword>
<proteinExistence type="inferred from homology"/>
<dbReference type="Pfam" id="PF08022">
    <property type="entry name" value="FAD_binding_8"/>
    <property type="match status" value="1"/>
</dbReference>
<keyword evidence="18" id="KW-0325">Glycoprotein</keyword>
<dbReference type="PANTHER" id="PTHR32361">
    <property type="entry name" value="FERRIC/CUPRIC REDUCTASE TRANSMEMBRANE COMPONENT"/>
    <property type="match status" value="1"/>
</dbReference>
<feature type="transmembrane region" description="Helical" evidence="20">
    <location>
        <begin position="270"/>
        <end position="292"/>
    </location>
</feature>